<protein>
    <recommendedName>
        <fullName evidence="1">Peptidase M13 C-terminal domain-containing protein</fullName>
    </recommendedName>
</protein>
<keyword evidence="3" id="KW-1185">Reference proteome</keyword>
<proteinExistence type="predicted"/>
<dbReference type="InterPro" id="IPR024079">
    <property type="entry name" value="MetalloPept_cat_dom_sf"/>
</dbReference>
<feature type="domain" description="Peptidase M13 C-terminal" evidence="1">
    <location>
        <begin position="3"/>
        <end position="67"/>
    </location>
</feature>
<dbReference type="InterPro" id="IPR000718">
    <property type="entry name" value="Peptidase_M13"/>
</dbReference>
<name>A0ABQ0N1T4_9LACO</name>
<dbReference type="SUPFAM" id="SSF55486">
    <property type="entry name" value="Metalloproteases ('zincins'), catalytic domain"/>
    <property type="match status" value="1"/>
</dbReference>
<evidence type="ECO:0000259" key="1">
    <source>
        <dbReference type="Pfam" id="PF01431"/>
    </source>
</evidence>
<dbReference type="Proteomes" id="UP000250714">
    <property type="component" value="Unassembled WGS sequence"/>
</dbReference>
<evidence type="ECO:0000313" key="3">
    <source>
        <dbReference type="Proteomes" id="UP000250714"/>
    </source>
</evidence>
<dbReference type="PROSITE" id="PS51885">
    <property type="entry name" value="NEPRILYSIN"/>
    <property type="match status" value="1"/>
</dbReference>
<sequence length="70" mass="8327">MKDLFETYAKSWMQKQRPESIKAEVQSDVHAPQPTRVNIPAQNQEEFYEAYNVTPEDGMWLDPENRITIW</sequence>
<organism evidence="2 3">
    <name type="scientific">Lactobacillus paragasseri</name>
    <dbReference type="NCBI Taxonomy" id="2107999"/>
    <lineage>
        <taxon>Bacteria</taxon>
        <taxon>Bacillati</taxon>
        <taxon>Bacillota</taxon>
        <taxon>Bacilli</taxon>
        <taxon>Lactobacillales</taxon>
        <taxon>Lactobacillaceae</taxon>
        <taxon>Lactobacillus</taxon>
    </lineage>
</organism>
<gene>
    <name evidence="2" type="ORF">LJCM1130_04880</name>
</gene>
<dbReference type="EMBL" id="BEXG01000001">
    <property type="protein sequence ID" value="GBA80869.1"/>
    <property type="molecule type" value="Genomic_DNA"/>
</dbReference>
<reference evidence="2 3" key="1">
    <citation type="journal article" date="2018" name="Int. J. Syst. Evol. Microbiol.">
        <title>Lactobacillus paragasseri sp. nov., a sister taxon of Lactobacillus gasseri, based on whole-genome sequence analyses.</title>
        <authorList>
            <person name="Tanizawa Y."/>
            <person name="Tada I."/>
            <person name="Kobayashi H."/>
            <person name="Endo A."/>
            <person name="Maeno S."/>
            <person name="Toyoda A."/>
            <person name="Arita M."/>
            <person name="Nakamura Y."/>
            <person name="Sakamoto M."/>
            <person name="Ohkuma M."/>
            <person name="Tohno M."/>
        </authorList>
    </citation>
    <scope>NUCLEOTIDE SEQUENCE [LARGE SCALE GENOMIC DNA]</scope>
    <source>
        <strain evidence="2 3">JCM 1130</strain>
    </source>
</reference>
<accession>A0ABQ0N1T4</accession>
<dbReference type="Gene3D" id="3.40.390.10">
    <property type="entry name" value="Collagenase (Catalytic Domain)"/>
    <property type="match status" value="1"/>
</dbReference>
<dbReference type="InterPro" id="IPR018497">
    <property type="entry name" value="Peptidase_M13_C"/>
</dbReference>
<comment type="caution">
    <text evidence="2">The sequence shown here is derived from an EMBL/GenBank/DDBJ whole genome shotgun (WGS) entry which is preliminary data.</text>
</comment>
<evidence type="ECO:0000313" key="2">
    <source>
        <dbReference type="EMBL" id="GBA80869.1"/>
    </source>
</evidence>
<dbReference type="Pfam" id="PF01431">
    <property type="entry name" value="Peptidase_M13"/>
    <property type="match status" value="1"/>
</dbReference>